<evidence type="ECO:0000256" key="1">
    <source>
        <dbReference type="SAM" id="Phobius"/>
    </source>
</evidence>
<dbReference type="EMBL" id="CP001032">
    <property type="protein sequence ID" value="ACB74526.1"/>
    <property type="molecule type" value="Genomic_DNA"/>
</dbReference>
<proteinExistence type="predicted"/>
<reference evidence="3 4" key="1">
    <citation type="journal article" date="2011" name="J. Bacteriol.">
        <title>Genome sequence of the verrucomicrobium Opitutus terrae PB90-1, an abundant inhabitant of rice paddy soil ecosystems.</title>
        <authorList>
            <person name="van Passel M.W."/>
            <person name="Kant R."/>
            <person name="Palva A."/>
            <person name="Copeland A."/>
            <person name="Lucas S."/>
            <person name="Lapidus A."/>
            <person name="Glavina del Rio T."/>
            <person name="Pitluck S."/>
            <person name="Goltsman E."/>
            <person name="Clum A."/>
            <person name="Sun H."/>
            <person name="Schmutz J."/>
            <person name="Larimer F.W."/>
            <person name="Land M.L."/>
            <person name="Hauser L."/>
            <person name="Kyrpides N."/>
            <person name="Mikhailova N."/>
            <person name="Richardson P.P."/>
            <person name="Janssen P.H."/>
            <person name="de Vos W.M."/>
            <person name="Smidt H."/>
        </authorList>
    </citation>
    <scope>NUCLEOTIDE SEQUENCE [LARGE SCALE GENOMIC DNA]</scope>
    <source>
        <strain evidence="4">DSM 11246 / JCM 15787 / PB90-1</strain>
    </source>
</reference>
<name>B1ZPK7_OPITP</name>
<evidence type="ECO:0000313" key="4">
    <source>
        <dbReference type="Proteomes" id="UP000007013"/>
    </source>
</evidence>
<dbReference type="eggNOG" id="COG4575">
    <property type="taxonomic scope" value="Bacteria"/>
</dbReference>
<dbReference type="RefSeq" id="WP_012374064.1">
    <property type="nucleotide sequence ID" value="NC_010571.1"/>
</dbReference>
<dbReference type="OrthoDB" id="197249at2"/>
<evidence type="ECO:0000313" key="3">
    <source>
        <dbReference type="EMBL" id="ACB74526.1"/>
    </source>
</evidence>
<gene>
    <name evidence="3" type="ordered locus">Oter_1241</name>
</gene>
<protein>
    <recommendedName>
        <fullName evidence="2">DUF883 domain-containing protein</fullName>
    </recommendedName>
</protein>
<dbReference type="STRING" id="452637.Oter_1241"/>
<organism evidence="3 4">
    <name type="scientific">Opitutus terrae (strain DSM 11246 / JCM 15787 / PB90-1)</name>
    <dbReference type="NCBI Taxonomy" id="452637"/>
    <lineage>
        <taxon>Bacteria</taxon>
        <taxon>Pseudomonadati</taxon>
        <taxon>Verrucomicrobiota</taxon>
        <taxon>Opitutia</taxon>
        <taxon>Opitutales</taxon>
        <taxon>Opitutaceae</taxon>
        <taxon>Opitutus</taxon>
    </lineage>
</organism>
<keyword evidence="4" id="KW-1185">Reference proteome</keyword>
<dbReference type="Pfam" id="PF19029">
    <property type="entry name" value="DUF883_C"/>
    <property type="match status" value="1"/>
</dbReference>
<feature type="domain" description="DUF883" evidence="2">
    <location>
        <begin position="73"/>
        <end position="102"/>
    </location>
</feature>
<keyword evidence="1" id="KW-0812">Transmembrane</keyword>
<dbReference type="HOGENOM" id="CLU_132623_0_1_0"/>
<feature type="transmembrane region" description="Helical" evidence="1">
    <location>
        <begin position="82"/>
        <end position="100"/>
    </location>
</feature>
<accession>B1ZPK7</accession>
<dbReference type="InterPro" id="IPR043605">
    <property type="entry name" value="DUF883_C"/>
</dbReference>
<keyword evidence="1" id="KW-1133">Transmembrane helix</keyword>
<sequence length="106" mass="11031">MNHTATAARTSGAPTRKLKKLLAEAHTLVADASSEKPADAIRALQARLATGRARLGELYAGARDKVTAGAKGTDEAIRAHPYRSLAIAAGLGMLLGALIARRSDSR</sequence>
<dbReference type="KEGG" id="ote:Oter_1241"/>
<dbReference type="AlphaFoldDB" id="B1ZPK7"/>
<keyword evidence="1" id="KW-0472">Membrane</keyword>
<dbReference type="Proteomes" id="UP000007013">
    <property type="component" value="Chromosome"/>
</dbReference>
<evidence type="ECO:0000259" key="2">
    <source>
        <dbReference type="Pfam" id="PF19029"/>
    </source>
</evidence>